<dbReference type="RefSeq" id="WP_204749461.1">
    <property type="nucleotide sequence ID" value="NZ_CP069189.1"/>
</dbReference>
<keyword evidence="3" id="KW-1185">Reference proteome</keyword>
<dbReference type="EMBL" id="CP069189">
    <property type="protein sequence ID" value="QRV17426.1"/>
    <property type="molecule type" value="Genomic_DNA"/>
</dbReference>
<dbReference type="Proteomes" id="UP000637819">
    <property type="component" value="Plasmid pHTS138"/>
</dbReference>
<name>A0A8T8E7J2_9EURY</name>
<accession>A0A8T8E7J2</accession>
<sequence length="280" mass="30523">MTEKSSLNESHKAKEEEEEEEGRIKRRQLIRGVAITGGGAVFGANLSGTAGASSTTQHVDKLSSREEQLVINKIKNDPEVATLSAQLKEKELQYREGKYGAKTTKNGQRSYFGVVPINLSNTDDSIQSILQWSEENDRKPQIVTLEQKESTGNNLADFREETQWVEGTTVRSNSILHSPKTEDSGNNMKVGIDGSSIGLSSREVKEYDDCKTLVQERCTNFNLSCISFIVGAVGLSCNPFTGLVTCVLGSGIAFGPYTTGDGCDICDEYSVRESVIEGTC</sequence>
<geneLocation type="plasmid" evidence="2 3">
    <name>pHTS138</name>
</geneLocation>
<dbReference type="KEGG" id="hsal:JMJ58_20945"/>
<dbReference type="GeneID" id="62877647"/>
<evidence type="ECO:0000313" key="3">
    <source>
        <dbReference type="Proteomes" id="UP000637819"/>
    </source>
</evidence>
<dbReference type="AlphaFoldDB" id="A0A8T8E7J2"/>
<evidence type="ECO:0000313" key="2">
    <source>
        <dbReference type="EMBL" id="QRV17426.1"/>
    </source>
</evidence>
<proteinExistence type="predicted"/>
<protein>
    <recommendedName>
        <fullName evidence="4">Halocin C8</fullName>
    </recommendedName>
</protein>
<evidence type="ECO:0008006" key="4">
    <source>
        <dbReference type="Google" id="ProtNLM"/>
    </source>
</evidence>
<evidence type="ECO:0000256" key="1">
    <source>
        <dbReference type="SAM" id="MobiDB-lite"/>
    </source>
</evidence>
<organism evidence="2 3">
    <name type="scientific">Haloterrigena salifodinae</name>
    <dbReference type="NCBI Taxonomy" id="2675099"/>
    <lineage>
        <taxon>Archaea</taxon>
        <taxon>Methanobacteriati</taxon>
        <taxon>Methanobacteriota</taxon>
        <taxon>Stenosarchaea group</taxon>
        <taxon>Halobacteria</taxon>
        <taxon>Halobacteriales</taxon>
        <taxon>Natrialbaceae</taxon>
        <taxon>Haloterrigena</taxon>
    </lineage>
</organism>
<gene>
    <name evidence="2" type="ORF">JMJ58_20945</name>
</gene>
<dbReference type="PROSITE" id="PS51318">
    <property type="entry name" value="TAT"/>
    <property type="match status" value="1"/>
</dbReference>
<keyword evidence="2" id="KW-0614">Plasmid</keyword>
<dbReference type="InterPro" id="IPR006311">
    <property type="entry name" value="TAT_signal"/>
</dbReference>
<reference evidence="2 3" key="1">
    <citation type="submission" date="2021-01" db="EMBL/GenBank/DDBJ databases">
        <title>Genome Sequence and Methylation Pattern of Haloterrigena salifodinae BOL5-1, An Extremely Halophilic Archaeon from a Bolivian Salt Mine.</title>
        <authorList>
            <person name="DasSarma P."/>
            <person name="Anton B.P."/>
            <person name="DasSarma S.L."/>
            <person name="von Ehrenheim H.A.L."/>
            <person name="Martinez F.L."/>
            <person name="Guzman D."/>
            <person name="Roberts R.J."/>
            <person name="DasSarma S."/>
        </authorList>
    </citation>
    <scope>NUCLEOTIDE SEQUENCE [LARGE SCALE GENOMIC DNA]</scope>
    <source>
        <strain evidence="2 3">BOL5-1</strain>
        <plasmid evidence="2 3">pHTS138</plasmid>
    </source>
</reference>
<feature type="region of interest" description="Disordered" evidence="1">
    <location>
        <begin position="1"/>
        <end position="24"/>
    </location>
</feature>